<dbReference type="Gene3D" id="1.10.10.10">
    <property type="entry name" value="Winged helix-like DNA-binding domain superfamily/Winged helix DNA-binding domain"/>
    <property type="match status" value="1"/>
</dbReference>
<evidence type="ECO:0000259" key="4">
    <source>
        <dbReference type="PROSITE" id="PS50949"/>
    </source>
</evidence>
<dbReference type="InterPro" id="IPR028978">
    <property type="entry name" value="Chorismate_lyase_/UTRA_dom_sf"/>
</dbReference>
<proteinExistence type="predicted"/>
<dbReference type="SMART" id="SM00345">
    <property type="entry name" value="HTH_GNTR"/>
    <property type="match status" value="1"/>
</dbReference>
<dbReference type="PRINTS" id="PR00035">
    <property type="entry name" value="HTHGNTR"/>
</dbReference>
<dbReference type="Proteomes" id="UP000634229">
    <property type="component" value="Unassembled WGS sequence"/>
</dbReference>
<evidence type="ECO:0000256" key="3">
    <source>
        <dbReference type="ARBA" id="ARBA00023163"/>
    </source>
</evidence>
<protein>
    <submittedName>
        <fullName evidence="5">GntR family transcriptional regulator</fullName>
    </submittedName>
</protein>
<evidence type="ECO:0000256" key="1">
    <source>
        <dbReference type="ARBA" id="ARBA00023015"/>
    </source>
</evidence>
<accession>A0ABS1NKQ1</accession>
<reference evidence="5 6" key="1">
    <citation type="submission" date="2021-01" db="EMBL/GenBank/DDBJ databases">
        <title>WGS of actinomycetes isolated from Thailand.</title>
        <authorList>
            <person name="Thawai C."/>
        </authorList>
    </citation>
    <scope>NUCLEOTIDE SEQUENCE [LARGE SCALE GENOMIC DNA]</scope>
    <source>
        <strain evidence="5 6">CA1R205</strain>
    </source>
</reference>
<dbReference type="EMBL" id="JAERRF010000021">
    <property type="protein sequence ID" value="MBL1100621.1"/>
    <property type="molecule type" value="Genomic_DNA"/>
</dbReference>
<feature type="domain" description="HTH gntR-type" evidence="4">
    <location>
        <begin position="3"/>
        <end position="71"/>
    </location>
</feature>
<dbReference type="Gene3D" id="3.40.1410.10">
    <property type="entry name" value="Chorismate lyase-like"/>
    <property type="match status" value="1"/>
</dbReference>
<gene>
    <name evidence="5" type="ORF">JK363_28975</name>
</gene>
<dbReference type="PANTHER" id="PTHR44846">
    <property type="entry name" value="MANNOSYL-D-GLYCERATE TRANSPORT/METABOLISM SYSTEM REPRESSOR MNGR-RELATED"/>
    <property type="match status" value="1"/>
</dbReference>
<dbReference type="InterPro" id="IPR000524">
    <property type="entry name" value="Tscrpt_reg_HTH_GntR"/>
</dbReference>
<dbReference type="PROSITE" id="PS50949">
    <property type="entry name" value="HTH_GNTR"/>
    <property type="match status" value="1"/>
</dbReference>
<dbReference type="SUPFAM" id="SSF46785">
    <property type="entry name" value="Winged helix' DNA-binding domain"/>
    <property type="match status" value="1"/>
</dbReference>
<dbReference type="CDD" id="cd07377">
    <property type="entry name" value="WHTH_GntR"/>
    <property type="match status" value="1"/>
</dbReference>
<evidence type="ECO:0000256" key="2">
    <source>
        <dbReference type="ARBA" id="ARBA00023125"/>
    </source>
</evidence>
<keyword evidence="6" id="KW-1185">Reference proteome</keyword>
<keyword evidence="1" id="KW-0805">Transcription regulation</keyword>
<dbReference type="InterPro" id="IPR036390">
    <property type="entry name" value="WH_DNA-bd_sf"/>
</dbReference>
<organism evidence="5 6">
    <name type="scientific">Streptomyces coffeae</name>
    <dbReference type="NCBI Taxonomy" id="621382"/>
    <lineage>
        <taxon>Bacteria</taxon>
        <taxon>Bacillati</taxon>
        <taxon>Actinomycetota</taxon>
        <taxon>Actinomycetes</taxon>
        <taxon>Kitasatosporales</taxon>
        <taxon>Streptomycetaceae</taxon>
        <taxon>Streptomyces</taxon>
    </lineage>
</organism>
<dbReference type="PANTHER" id="PTHR44846:SF17">
    <property type="entry name" value="GNTR-FAMILY TRANSCRIPTIONAL REGULATOR"/>
    <property type="match status" value="1"/>
</dbReference>
<dbReference type="InterPro" id="IPR011663">
    <property type="entry name" value="UTRA"/>
</dbReference>
<dbReference type="RefSeq" id="WP_201879316.1">
    <property type="nucleotide sequence ID" value="NZ_JAERRF010000021.1"/>
</dbReference>
<name>A0ABS1NKQ1_9ACTN</name>
<keyword evidence="3" id="KW-0804">Transcription</keyword>
<dbReference type="InterPro" id="IPR036388">
    <property type="entry name" value="WH-like_DNA-bd_sf"/>
</dbReference>
<dbReference type="Pfam" id="PF07702">
    <property type="entry name" value="UTRA"/>
    <property type="match status" value="1"/>
</dbReference>
<sequence>MTEDTYEIVAANLRAAIDSGDYAPGQQLPSGPKLAEHFGVHRGTVYKALETLATEGYLALEKRRPAVVRERPRERMVVRDRAVYRDEIGYFFDQNAKSWRPVKPPTHRIGPPPNHIADALGTTRGDNVLTRERVMAPPEAKRGLQLAISYLPLWLVAELPVIGGTETGPGGIYDRIEEHFGQPIHWHETIVGRSRPTTAEQVALSVPASGVVLVVTRAAEVERGGKALTVEVNETSMPAEQFAVSYAVTRHESAAWPRRGS</sequence>
<dbReference type="Pfam" id="PF00392">
    <property type="entry name" value="GntR"/>
    <property type="match status" value="1"/>
</dbReference>
<dbReference type="SUPFAM" id="SSF64288">
    <property type="entry name" value="Chorismate lyase-like"/>
    <property type="match status" value="1"/>
</dbReference>
<evidence type="ECO:0000313" key="6">
    <source>
        <dbReference type="Proteomes" id="UP000634229"/>
    </source>
</evidence>
<dbReference type="InterPro" id="IPR050679">
    <property type="entry name" value="Bact_HTH_transcr_reg"/>
</dbReference>
<comment type="caution">
    <text evidence="5">The sequence shown here is derived from an EMBL/GenBank/DDBJ whole genome shotgun (WGS) entry which is preliminary data.</text>
</comment>
<keyword evidence="2" id="KW-0238">DNA-binding</keyword>
<evidence type="ECO:0000313" key="5">
    <source>
        <dbReference type="EMBL" id="MBL1100621.1"/>
    </source>
</evidence>